<comment type="caution">
    <text evidence="3">The sequence shown here is derived from an EMBL/GenBank/DDBJ whole genome shotgun (WGS) entry which is preliminary data.</text>
</comment>
<sequence>MQFSLTSLLALAGAVAAAPAPFPIGIPSDSVAQTQLQGLKVAEWMSSEGYSREKFKHWISISGNCNTRETVLKRDGVNVVTDNACRSISGSWTSPYDGATWDSDDDIQIDHMVPLHNAWLSGAQTWTAAQREAFANDLTRPQLWAVTGVVNSRKSDSSPDEWKPPLTSFYCEYAKAWITVKSYWELTVTEAEKAALVDMMNHC</sequence>
<gene>
    <name evidence="3" type="ORF">TD95_000275</name>
</gene>
<feature type="signal peptide" evidence="1">
    <location>
        <begin position="1"/>
        <end position="17"/>
    </location>
</feature>
<protein>
    <recommendedName>
        <fullName evidence="2">GmrSD restriction endonucleases C-terminal domain-containing protein</fullName>
    </recommendedName>
</protein>
<evidence type="ECO:0000256" key="1">
    <source>
        <dbReference type="SAM" id="SignalP"/>
    </source>
</evidence>
<feature type="domain" description="GmrSD restriction endonucleases C-terminal" evidence="2">
    <location>
        <begin position="85"/>
        <end position="198"/>
    </location>
</feature>
<proteinExistence type="predicted"/>
<keyword evidence="1" id="KW-0732">Signal</keyword>
<evidence type="ECO:0000259" key="2">
    <source>
        <dbReference type="Pfam" id="PF07510"/>
    </source>
</evidence>
<dbReference type="AlphaFoldDB" id="A0A0F4ZED9"/>
<evidence type="ECO:0000313" key="4">
    <source>
        <dbReference type="Proteomes" id="UP000033483"/>
    </source>
</evidence>
<dbReference type="PANTHER" id="PTHR24094:SF15">
    <property type="entry name" value="AMP-DEPENDENT SYNTHETASE_LIGASE DOMAIN-CONTAINING PROTEIN-RELATED"/>
    <property type="match status" value="1"/>
</dbReference>
<dbReference type="InterPro" id="IPR011089">
    <property type="entry name" value="GmrSD_C"/>
</dbReference>
<evidence type="ECO:0000313" key="3">
    <source>
        <dbReference type="EMBL" id="KKA28872.1"/>
    </source>
</evidence>
<feature type="chain" id="PRO_5002482415" description="GmrSD restriction endonucleases C-terminal domain-containing protein" evidence="1">
    <location>
        <begin position="18"/>
        <end position="203"/>
    </location>
</feature>
<dbReference type="OrthoDB" id="3162605at2759"/>
<keyword evidence="4" id="KW-1185">Reference proteome</keyword>
<organism evidence="3 4">
    <name type="scientific">Thielaviopsis punctulata</name>
    <dbReference type="NCBI Taxonomy" id="72032"/>
    <lineage>
        <taxon>Eukaryota</taxon>
        <taxon>Fungi</taxon>
        <taxon>Dikarya</taxon>
        <taxon>Ascomycota</taxon>
        <taxon>Pezizomycotina</taxon>
        <taxon>Sordariomycetes</taxon>
        <taxon>Hypocreomycetidae</taxon>
        <taxon>Microascales</taxon>
        <taxon>Ceratocystidaceae</taxon>
        <taxon>Thielaviopsis</taxon>
    </lineage>
</organism>
<dbReference type="PANTHER" id="PTHR24094">
    <property type="entry name" value="SECRETED PROTEIN"/>
    <property type="match status" value="1"/>
</dbReference>
<reference evidence="3 4" key="1">
    <citation type="submission" date="2015-03" db="EMBL/GenBank/DDBJ databases">
        <authorList>
            <person name="Radwan O."/>
            <person name="Al-Naeli F.A."/>
            <person name="Rendon G.A."/>
            <person name="Fields C."/>
        </authorList>
    </citation>
    <scope>NUCLEOTIDE SEQUENCE [LARGE SCALE GENOMIC DNA]</scope>
    <source>
        <strain evidence="3">CR-DP1</strain>
    </source>
</reference>
<dbReference type="Pfam" id="PF07510">
    <property type="entry name" value="GmrSD_C"/>
    <property type="match status" value="1"/>
</dbReference>
<dbReference type="EMBL" id="LAEV01001117">
    <property type="protein sequence ID" value="KKA28872.1"/>
    <property type="molecule type" value="Genomic_DNA"/>
</dbReference>
<name>A0A0F4ZED9_9PEZI</name>
<dbReference type="Proteomes" id="UP000033483">
    <property type="component" value="Unassembled WGS sequence"/>
</dbReference>
<accession>A0A0F4ZED9</accession>